<organism evidence="7 8">
    <name type="scientific">Portunus trituberculatus</name>
    <name type="common">Swimming crab</name>
    <name type="synonym">Neptunus trituberculatus</name>
    <dbReference type="NCBI Taxonomy" id="210409"/>
    <lineage>
        <taxon>Eukaryota</taxon>
        <taxon>Metazoa</taxon>
        <taxon>Ecdysozoa</taxon>
        <taxon>Arthropoda</taxon>
        <taxon>Crustacea</taxon>
        <taxon>Multicrustacea</taxon>
        <taxon>Malacostraca</taxon>
        <taxon>Eumalacostraca</taxon>
        <taxon>Eucarida</taxon>
        <taxon>Decapoda</taxon>
        <taxon>Pleocyemata</taxon>
        <taxon>Brachyura</taxon>
        <taxon>Eubrachyura</taxon>
        <taxon>Portunoidea</taxon>
        <taxon>Portunidae</taxon>
        <taxon>Portuninae</taxon>
        <taxon>Portunus</taxon>
    </lineage>
</organism>
<keyword evidence="2" id="KW-0227">DNA damage</keyword>
<evidence type="ECO:0000256" key="5">
    <source>
        <dbReference type="ARBA" id="ARBA00030146"/>
    </source>
</evidence>
<evidence type="ECO:0000256" key="3">
    <source>
        <dbReference type="ARBA" id="ARBA00023242"/>
    </source>
</evidence>
<dbReference type="EMBL" id="VSRR010053111">
    <property type="protein sequence ID" value="MPC80130.1"/>
    <property type="molecule type" value="Genomic_DNA"/>
</dbReference>
<keyword evidence="3" id="KW-0539">Nucleus</keyword>
<dbReference type="InterPro" id="IPR036420">
    <property type="entry name" value="BRCT_dom_sf"/>
</dbReference>
<reference evidence="7 8" key="1">
    <citation type="submission" date="2019-05" db="EMBL/GenBank/DDBJ databases">
        <title>Another draft genome of Portunus trituberculatus and its Hox gene families provides insights of decapod evolution.</title>
        <authorList>
            <person name="Jeong J.-H."/>
            <person name="Song I."/>
            <person name="Kim S."/>
            <person name="Choi T."/>
            <person name="Kim D."/>
            <person name="Ryu S."/>
            <person name="Kim W."/>
        </authorList>
    </citation>
    <scope>NUCLEOTIDE SEQUENCE [LARGE SCALE GENOMIC DNA]</scope>
    <source>
        <tissue evidence="7">Muscle</tissue>
    </source>
</reference>
<comment type="subcellular location">
    <subcellularLocation>
        <location evidence="1">Nucleus</location>
    </subcellularLocation>
</comment>
<sequence>MVAPNAISFLTSLVSVNNIQLHFENIVECAGGDYLPAPPRKYAPQIRIISCLEDKHLWPSFKSLGIPILGVEFILTGLLRHELLLEDFVLN</sequence>
<dbReference type="GO" id="GO:0044666">
    <property type="term" value="C:MLL3/4 complex"/>
    <property type="evidence" value="ECO:0007669"/>
    <property type="project" value="TreeGrafter"/>
</dbReference>
<dbReference type="InterPro" id="IPR001357">
    <property type="entry name" value="BRCT_dom"/>
</dbReference>
<evidence type="ECO:0000256" key="1">
    <source>
        <dbReference type="ARBA" id="ARBA00004123"/>
    </source>
</evidence>
<name>A0A5B7I6B7_PORTR</name>
<dbReference type="Pfam" id="PF16589">
    <property type="entry name" value="BRCT_2"/>
    <property type="match status" value="1"/>
</dbReference>
<dbReference type="Gene3D" id="3.40.50.10190">
    <property type="entry name" value="BRCT domain"/>
    <property type="match status" value="1"/>
</dbReference>
<dbReference type="OrthoDB" id="342264at2759"/>
<evidence type="ECO:0000313" key="8">
    <source>
        <dbReference type="Proteomes" id="UP000324222"/>
    </source>
</evidence>
<keyword evidence="8" id="KW-1185">Reference proteome</keyword>
<evidence type="ECO:0000256" key="4">
    <source>
        <dbReference type="ARBA" id="ARBA00023858"/>
    </source>
</evidence>
<dbReference type="InterPro" id="IPR051579">
    <property type="entry name" value="DDR_Transcriptional_Reg"/>
</dbReference>
<dbReference type="PANTHER" id="PTHR23196:SF1">
    <property type="entry name" value="PAX-INTERACTING PROTEIN 1"/>
    <property type="match status" value="1"/>
</dbReference>
<dbReference type="PANTHER" id="PTHR23196">
    <property type="entry name" value="PAX TRANSCRIPTION ACTIVATION DOMAIN INTERACTING PROTEIN"/>
    <property type="match status" value="1"/>
</dbReference>
<evidence type="ECO:0000259" key="6">
    <source>
        <dbReference type="Pfam" id="PF16589"/>
    </source>
</evidence>
<feature type="domain" description="BRCT" evidence="6">
    <location>
        <begin position="20"/>
        <end position="87"/>
    </location>
</feature>
<accession>A0A5B7I6B7</accession>
<proteinExistence type="predicted"/>
<evidence type="ECO:0000313" key="7">
    <source>
        <dbReference type="EMBL" id="MPC80130.1"/>
    </source>
</evidence>
<gene>
    <name evidence="7" type="primary">MDC1_1</name>
    <name evidence="7" type="ORF">E2C01_074698</name>
</gene>
<comment type="caution">
    <text evidence="7">The sequence shown here is derived from an EMBL/GenBank/DDBJ whole genome shotgun (WGS) entry which is preliminary data.</text>
</comment>
<evidence type="ECO:0000256" key="2">
    <source>
        <dbReference type="ARBA" id="ARBA00022763"/>
    </source>
</evidence>
<protein>
    <recommendedName>
        <fullName evidence="4">PAX-interacting protein 1</fullName>
    </recommendedName>
    <alternativeName>
        <fullName evidence="5">PAX transactivation activation domain-interacting protein</fullName>
    </alternativeName>
</protein>
<dbReference type="GO" id="GO:0006974">
    <property type="term" value="P:DNA damage response"/>
    <property type="evidence" value="ECO:0007669"/>
    <property type="project" value="UniProtKB-KW"/>
</dbReference>
<dbReference type="AlphaFoldDB" id="A0A5B7I6B7"/>
<dbReference type="Proteomes" id="UP000324222">
    <property type="component" value="Unassembled WGS sequence"/>
</dbReference>